<protein>
    <submittedName>
        <fullName evidence="1">Uncharacterized protein</fullName>
    </submittedName>
</protein>
<dbReference type="EMBL" id="GBRH01230503">
    <property type="protein sequence ID" value="JAD67392.1"/>
    <property type="molecule type" value="Transcribed_RNA"/>
</dbReference>
<proteinExistence type="predicted"/>
<organism evidence="1">
    <name type="scientific">Arundo donax</name>
    <name type="common">Giant reed</name>
    <name type="synonym">Donax arundinaceus</name>
    <dbReference type="NCBI Taxonomy" id="35708"/>
    <lineage>
        <taxon>Eukaryota</taxon>
        <taxon>Viridiplantae</taxon>
        <taxon>Streptophyta</taxon>
        <taxon>Embryophyta</taxon>
        <taxon>Tracheophyta</taxon>
        <taxon>Spermatophyta</taxon>
        <taxon>Magnoliopsida</taxon>
        <taxon>Liliopsida</taxon>
        <taxon>Poales</taxon>
        <taxon>Poaceae</taxon>
        <taxon>PACMAD clade</taxon>
        <taxon>Arundinoideae</taxon>
        <taxon>Arundineae</taxon>
        <taxon>Arundo</taxon>
    </lineage>
</organism>
<sequence>MKMKTTRIKGVVFLVAARKLVHGYVP</sequence>
<dbReference type="AlphaFoldDB" id="A0A0A9C790"/>
<reference evidence="1" key="2">
    <citation type="journal article" date="2015" name="Data Brief">
        <title>Shoot transcriptome of the giant reed, Arundo donax.</title>
        <authorList>
            <person name="Barrero R.A."/>
            <person name="Guerrero F.D."/>
            <person name="Moolhuijzen P."/>
            <person name="Goolsby J.A."/>
            <person name="Tidwell J."/>
            <person name="Bellgard S.E."/>
            <person name="Bellgard M.I."/>
        </authorList>
    </citation>
    <scope>NUCLEOTIDE SEQUENCE</scope>
    <source>
        <tissue evidence="1">Shoot tissue taken approximately 20 cm above the soil surface</tissue>
    </source>
</reference>
<name>A0A0A9C790_ARUDO</name>
<accession>A0A0A9C790</accession>
<evidence type="ECO:0000313" key="1">
    <source>
        <dbReference type="EMBL" id="JAD67392.1"/>
    </source>
</evidence>
<reference evidence="1" key="1">
    <citation type="submission" date="2014-09" db="EMBL/GenBank/DDBJ databases">
        <authorList>
            <person name="Magalhaes I.L.F."/>
            <person name="Oliveira U."/>
            <person name="Santos F.R."/>
            <person name="Vidigal T.H.D.A."/>
            <person name="Brescovit A.D."/>
            <person name="Santos A.J."/>
        </authorList>
    </citation>
    <scope>NUCLEOTIDE SEQUENCE</scope>
    <source>
        <tissue evidence="1">Shoot tissue taken approximately 20 cm above the soil surface</tissue>
    </source>
</reference>